<dbReference type="AlphaFoldDB" id="A0A5B0R450"/>
<keyword evidence="4" id="KW-1185">Reference proteome</keyword>
<accession>A0A5B0R450</accession>
<evidence type="ECO:0000313" key="4">
    <source>
        <dbReference type="Proteomes" id="UP000324748"/>
    </source>
</evidence>
<feature type="compositionally biased region" description="Basic and acidic residues" evidence="1">
    <location>
        <begin position="498"/>
        <end position="514"/>
    </location>
</feature>
<evidence type="ECO:0000256" key="1">
    <source>
        <dbReference type="SAM" id="MobiDB-lite"/>
    </source>
</evidence>
<proteinExistence type="predicted"/>
<protein>
    <submittedName>
        <fullName evidence="3">Uncharacterized protein</fullName>
    </submittedName>
</protein>
<dbReference type="Proteomes" id="UP000324748">
    <property type="component" value="Unassembled WGS sequence"/>
</dbReference>
<feature type="region of interest" description="Disordered" evidence="1">
    <location>
        <begin position="251"/>
        <end position="276"/>
    </location>
</feature>
<keyword evidence="2" id="KW-0732">Signal</keyword>
<dbReference type="OrthoDB" id="2508431at2759"/>
<comment type="caution">
    <text evidence="3">The sequence shown here is derived from an EMBL/GenBank/DDBJ whole genome shotgun (WGS) entry which is preliminary data.</text>
</comment>
<name>A0A5B0R450_PUCGR</name>
<evidence type="ECO:0000256" key="2">
    <source>
        <dbReference type="SAM" id="SignalP"/>
    </source>
</evidence>
<feature type="chain" id="PRO_5022785299" evidence="2">
    <location>
        <begin position="24"/>
        <end position="764"/>
    </location>
</feature>
<reference evidence="3 4" key="1">
    <citation type="submission" date="2019-05" db="EMBL/GenBank/DDBJ databases">
        <title>Emergence of the Ug99 lineage of the wheat stem rust pathogen through somatic hybridization.</title>
        <authorList>
            <person name="Li F."/>
            <person name="Upadhyaya N.M."/>
            <person name="Sperschneider J."/>
            <person name="Matny O."/>
            <person name="Nguyen-Phuc H."/>
            <person name="Mago R."/>
            <person name="Raley C."/>
            <person name="Miller M.E."/>
            <person name="Silverstein K.A.T."/>
            <person name="Henningsen E."/>
            <person name="Hirsch C.D."/>
            <person name="Visser B."/>
            <person name="Pretorius Z.A."/>
            <person name="Steffenson B.J."/>
            <person name="Schwessinger B."/>
            <person name="Dodds P.N."/>
            <person name="Figueroa M."/>
        </authorList>
    </citation>
    <scope>NUCLEOTIDE SEQUENCE [LARGE SCALE GENOMIC DNA]</scope>
    <source>
        <strain evidence="3">21-0</strain>
    </source>
</reference>
<evidence type="ECO:0000313" key="3">
    <source>
        <dbReference type="EMBL" id="KAA1120230.1"/>
    </source>
</evidence>
<gene>
    <name evidence="3" type="ORF">PGT21_037290</name>
</gene>
<dbReference type="EMBL" id="VSWC01000001">
    <property type="protein sequence ID" value="KAA1120230.1"/>
    <property type="molecule type" value="Genomic_DNA"/>
</dbReference>
<feature type="region of interest" description="Disordered" evidence="1">
    <location>
        <begin position="460"/>
        <end position="532"/>
    </location>
</feature>
<feature type="signal peptide" evidence="2">
    <location>
        <begin position="1"/>
        <end position="23"/>
    </location>
</feature>
<organism evidence="3 4">
    <name type="scientific">Puccinia graminis f. sp. tritici</name>
    <dbReference type="NCBI Taxonomy" id="56615"/>
    <lineage>
        <taxon>Eukaryota</taxon>
        <taxon>Fungi</taxon>
        <taxon>Dikarya</taxon>
        <taxon>Basidiomycota</taxon>
        <taxon>Pucciniomycotina</taxon>
        <taxon>Pucciniomycetes</taxon>
        <taxon>Pucciniales</taxon>
        <taxon>Pucciniaceae</taxon>
        <taxon>Puccinia</taxon>
    </lineage>
</organism>
<sequence length="764" mass="85873">MLNIRCCLLAFSLVKYLSRTASARPSLWTPPNTIHDISLAPTAFAPLAHARPALDGDERLSKAARLNPIGYGEVYHQPGTDYGVTNQAHDLLAGTVPDTPHQSEPLTSRLQFNSAIWEDLDLQQLHTLISQPGDSEAFHQQESSFQGADNSHLGQQIHASGAGRRATTRSNLSCSYAGFENRYLNEAHMGHVNEHHYHSSLARQTFDDHEIANVSDPPPNHLNFDNSHYFNDNGYQQLLDHNRLQAHGLSASVSPSEPSMAYGHAGPSAHLADNQDDLLAPLPPQINWQPLDHPYHSPVEEPHSLHFNSYHNPSAIDSWQNHIFNELGHQSESSYHIPSQVKHHFPSEVSHHLSPEVGYSLRSEHGNPMLSEYGHPDPLELEPPFESNSGHSIPPVMSTIHDQLSPQSFPPFPADVVIPHTQTGSPLPKSPDMANLYPHYDLTHHVNAASPHAQTFNSFESHLYNPGQHGESGHPEDLNRQTANWGSSEPIHSPSPRNDIDFRSPESLDQERHYVTPNSPSDRFVSVDQPPTDHPDHHLVNYDPHLLAQDRQKSVESSEHIKMGDIMNLKSSTIVDTLKQLGNEVERVTTMEGTTITTLGHTGLMMVHHHSETDGHLYLNWLFSSNMRLPKPKPLGLIIWRLINAICHVNLQGARAEKREDKIVMETEELMNFILTELFRPQAHYPILGRVLQLKDNPLDWFSDTQFLLLEMLSSMLSHPNPAHKDIDTVLNFKTPDIDLLSQFVYLWNSNHNPHFLQENLSVS</sequence>